<evidence type="ECO:0000313" key="4">
    <source>
        <dbReference type="Proteomes" id="UP000004691"/>
    </source>
</evidence>
<protein>
    <submittedName>
        <fullName evidence="3">Putative GTPase, G3E family</fullName>
    </submittedName>
</protein>
<feature type="region of interest" description="Disordered" evidence="1">
    <location>
        <begin position="408"/>
        <end position="440"/>
    </location>
</feature>
<feature type="compositionally biased region" description="Basic and acidic residues" evidence="1">
    <location>
        <begin position="418"/>
        <end position="440"/>
    </location>
</feature>
<dbReference type="HOGENOM" id="CLU_017452_2_0_11"/>
<evidence type="ECO:0000313" key="3">
    <source>
        <dbReference type="EMBL" id="EID53129.1"/>
    </source>
</evidence>
<dbReference type="Pfam" id="PF07683">
    <property type="entry name" value="CobW_C"/>
    <property type="match status" value="1"/>
</dbReference>
<evidence type="ECO:0000256" key="1">
    <source>
        <dbReference type="SAM" id="MobiDB-lite"/>
    </source>
</evidence>
<dbReference type="InterPro" id="IPR051927">
    <property type="entry name" value="Zn_Chap_cDPG_Synth"/>
</dbReference>
<dbReference type="eggNOG" id="COG0523">
    <property type="taxonomic scope" value="Bacteria"/>
</dbReference>
<keyword evidence="4" id="KW-1185">Reference proteome</keyword>
<accession>I0UZ26</accession>
<dbReference type="Pfam" id="PF02492">
    <property type="entry name" value="cobW"/>
    <property type="match status" value="1"/>
</dbReference>
<dbReference type="RefSeq" id="WP_006237242.1">
    <property type="nucleotide sequence ID" value="NZ_JH636049.1"/>
</dbReference>
<dbReference type="EMBL" id="JH636049">
    <property type="protein sequence ID" value="EID53129.1"/>
    <property type="molecule type" value="Genomic_DNA"/>
</dbReference>
<feature type="domain" description="CobW C-terminal" evidence="2">
    <location>
        <begin position="269"/>
        <end position="385"/>
    </location>
</feature>
<proteinExistence type="predicted"/>
<dbReference type="Proteomes" id="UP000004691">
    <property type="component" value="Unassembled WGS sequence"/>
</dbReference>
<sequence length="440" mass="47744">MTPKHRTPLTLVSGLSPGANHDVTSLLRGDDQRTAVVHHDLRRISSGVVLRTVRLGPDESHTALELAHGCVSCTLREDLLPLLRSLSADPDVERVVLRLDESMEPEQVSWAIHHVLVGDRPVIEDVEIELVVTAFDAGSWLDSAIGDETLAEHGLPGAPDDERTLAQVALAQVEFADVLVSAGAPPDAWTAARTNAVLRRVAPAAPVVALPELSKVAKGAEGLEGVEPSGTARDRLLRVLPSHARRGEVEDPHGSLLRGEPPLRPDCGVAVAVFTARRPFHPGRLYDAIDVLLDGVVRTRGRAWIASQPDTVLWIESAGGGLRIGHLGAWLDSAGAPAWDDVSGERRTLASLRWDPAFGDRHQEIVVVTHDADPQHIEDTLRAALLTDTELAQGRQVWTGWTDPFGQWQQDWQEGWQDDPRDSTERADARASAHGEGNEK</sequence>
<evidence type="ECO:0000259" key="2">
    <source>
        <dbReference type="SMART" id="SM00833"/>
    </source>
</evidence>
<name>I0UZ26_9PSEU</name>
<dbReference type="PANTHER" id="PTHR43603">
    <property type="entry name" value="COBW DOMAIN-CONTAINING PROTEIN DDB_G0274527"/>
    <property type="match status" value="1"/>
</dbReference>
<dbReference type="OrthoDB" id="9808822at2"/>
<gene>
    <name evidence="3" type="ORF">SacxiDRAFT_0864</name>
</gene>
<dbReference type="InterPro" id="IPR003495">
    <property type="entry name" value="CobW/HypB/UreG_nucleotide-bd"/>
</dbReference>
<reference evidence="3 4" key="1">
    <citation type="submission" date="2012-01" db="EMBL/GenBank/DDBJ databases">
        <title>Improved High-Quality Draft sequence of Saccharomonospora xinjiangensis XJ-54.</title>
        <authorList>
            <consortium name="US DOE Joint Genome Institute"/>
            <person name="Lucas S."/>
            <person name="Han J."/>
            <person name="Lapidus A."/>
            <person name="Cheng J.-F."/>
            <person name="Goodwin L."/>
            <person name="Pitluck S."/>
            <person name="Peters L."/>
            <person name="Mikhailova N."/>
            <person name="Teshima H."/>
            <person name="Detter J.C."/>
            <person name="Han C."/>
            <person name="Tapia R."/>
            <person name="Land M."/>
            <person name="Hauser L."/>
            <person name="Kyrpides N."/>
            <person name="Ivanova N."/>
            <person name="Pagani I."/>
            <person name="Brambilla E.-M."/>
            <person name="Klenk H.-P."/>
            <person name="Woyke T."/>
        </authorList>
    </citation>
    <scope>NUCLEOTIDE SEQUENCE [LARGE SCALE GENOMIC DNA]</scope>
    <source>
        <strain evidence="3 4">XJ-54</strain>
    </source>
</reference>
<dbReference type="InterPro" id="IPR011629">
    <property type="entry name" value="CobW-like_C"/>
</dbReference>
<organism evidence="3 4">
    <name type="scientific">Saccharomonospora xinjiangensis XJ-54</name>
    <dbReference type="NCBI Taxonomy" id="882086"/>
    <lineage>
        <taxon>Bacteria</taxon>
        <taxon>Bacillati</taxon>
        <taxon>Actinomycetota</taxon>
        <taxon>Actinomycetes</taxon>
        <taxon>Pseudonocardiales</taxon>
        <taxon>Pseudonocardiaceae</taxon>
        <taxon>Saccharomonospora</taxon>
    </lineage>
</organism>
<dbReference type="Gene3D" id="3.40.50.300">
    <property type="entry name" value="P-loop containing nucleotide triphosphate hydrolases"/>
    <property type="match status" value="1"/>
</dbReference>
<dbReference type="PANTHER" id="PTHR43603:SF1">
    <property type="entry name" value="ZINC-REGULATED GTPASE METALLOPROTEIN ACTIVATOR 1"/>
    <property type="match status" value="1"/>
</dbReference>
<dbReference type="AlphaFoldDB" id="I0UZ26"/>
<dbReference type="NCBIfam" id="NF047431">
    <property type="entry name" value="hiber_recruit"/>
    <property type="match status" value="1"/>
</dbReference>
<dbReference type="SMART" id="SM00833">
    <property type="entry name" value="CobW_C"/>
    <property type="match status" value="1"/>
</dbReference>
<dbReference type="InterPro" id="IPR027417">
    <property type="entry name" value="P-loop_NTPase"/>
</dbReference>
<dbReference type="SUPFAM" id="SSF90002">
    <property type="entry name" value="Hypothetical protein YjiA, C-terminal domain"/>
    <property type="match status" value="1"/>
</dbReference>
<dbReference type="STRING" id="882086.SacxiDRAFT_0864"/>